<organism evidence="1 2">
    <name type="scientific">Bifidobacterium breve MCC 1114</name>
    <dbReference type="NCBI Taxonomy" id="1365964"/>
    <lineage>
        <taxon>Bacteria</taxon>
        <taxon>Bacillati</taxon>
        <taxon>Actinomycetota</taxon>
        <taxon>Actinomycetes</taxon>
        <taxon>Bifidobacteriales</taxon>
        <taxon>Bifidobacteriaceae</taxon>
        <taxon>Bifidobacterium</taxon>
    </lineage>
</organism>
<comment type="caution">
    <text evidence="1">The sequence shown here is derived from an EMBL/GenBank/DDBJ whole genome shotgun (WGS) entry which is preliminary data.</text>
</comment>
<name>A0A0L7CSR1_BIFBR</name>
<dbReference type="AlphaFoldDB" id="A0A0L7CSR1"/>
<gene>
    <name evidence="1" type="ORF">BBM1114_10510</name>
</gene>
<protein>
    <submittedName>
        <fullName evidence="1">Uncharacterized protein</fullName>
    </submittedName>
</protein>
<proteinExistence type="predicted"/>
<evidence type="ECO:0000313" key="2">
    <source>
        <dbReference type="Proteomes" id="UP000036802"/>
    </source>
</evidence>
<accession>A0A0L7CSR1</accession>
<reference evidence="1 2" key="1">
    <citation type="journal article" date="2015" name="Int J Genomics">
        <title>Comparative Genomics Revealed Genetic Diversity and Species/Strain-Level Differences in Carbohydrate Metabolism of Three Probiotic Bifidobacterial Species.</title>
        <authorList>
            <person name="Odamaki T."/>
            <person name="Horigome A."/>
            <person name="Sugahara H."/>
            <person name="Hashikura N."/>
            <person name="Minami J."/>
            <person name="Xiao J.Z."/>
            <person name="Abe F."/>
        </authorList>
    </citation>
    <scope>NUCLEOTIDE SEQUENCE [LARGE SCALE GENOMIC DNA]</scope>
    <source>
        <strain evidence="1 2">MCC 1114</strain>
    </source>
</reference>
<evidence type="ECO:0000313" key="1">
    <source>
        <dbReference type="EMBL" id="KOA62648.1"/>
    </source>
</evidence>
<dbReference type="PATRIC" id="fig|1365964.3.peg.2129"/>
<dbReference type="Proteomes" id="UP000036802">
    <property type="component" value="Unassembled WGS sequence"/>
</dbReference>
<dbReference type="RefSeq" id="WP_052790846.1">
    <property type="nucleotide sequence ID" value="NZ_AVQC01000025.1"/>
</dbReference>
<sequence>MANTSKVIDLDRLARFKAKQDAANDAKFALKGEGGSIATADKAGIVKPGGDFDITEDGTISLYKAMGINSFTVSPSQAERGSTVADVTVAWSLSKTPKSLTLDDKAQDTASKGTTLSGVNLKTSKTYTLKATDARNAVATRTADVAFRDKRHWWVAVSLDAAGVTDQIINQATGELAAGYSKTFTLNAAAGQHIYYAFPASWGTPRFFVGGFEGGFALLKTFDHKNASGATISYAVWKSTNAGLGNTTVEVK</sequence>
<dbReference type="EMBL" id="AVQC01000025">
    <property type="protein sequence ID" value="KOA62648.1"/>
    <property type="molecule type" value="Genomic_DNA"/>
</dbReference>